<dbReference type="PANTHER" id="PTHR30189">
    <property type="entry name" value="LPS-ASSEMBLY PROTEIN"/>
    <property type="match status" value="1"/>
</dbReference>
<comment type="caution">
    <text evidence="3">The sequence shown here is derived from an EMBL/GenBank/DDBJ whole genome shotgun (WGS) entry which is preliminary data.</text>
</comment>
<feature type="compositionally biased region" description="Basic and acidic residues" evidence="1">
    <location>
        <begin position="764"/>
        <end position="777"/>
    </location>
</feature>
<sequence>MHQPYKFKVKNILSAILTLILICSVTRNLSAFHTPKPNFYSPLTNLADTIPPVKIDSAAKIKFEGSDTIPPNNTTDSAKLQVVDSFSLKLSKDTLSAPVHYFAEDSVVTLIRSKKIKMYGKTKTEYTDITLTAPTVEINQATSVLTAVRSVDSTGATADYANFKQSENEFNSDTIRYNFKTQKGLTKNTISEQGEFFVHMEDAKKVDAATTFARRGFFTTCNLDHPHFGFRAGKLKLVNQKLAVTGPVHPEFEDVPVPIYLPFGFFPLSKGRRGGFIAPSFETNDYWGIGLTGGGYYFAINDYWDARVTGDIYSYGGWSLNVNPTYRKRYRYSGSFNLGYRFTKNNFKGDADYSAQHNYSIVWSHATDPRSRPGTTFNASVNASSTRYNQNIPNNTQQNLLGNMGSSITYTKTWIDKPFNLTVSGNHQQNNQTNTVTIGLPDIAFSVGNVYPFQKEDYSGPRKWYHQLSIAYQGNFRNAVTFNDTVNSKEVYGKSFFAHLLDTLQWGAQHNIPITVALPSILNGAVQVAPSVSYSQVWLNKRTQYRWNDVLDTLETDVTKGFFIDQQASFGLSFNTSLFGTFNFKKGKVKAMRHVIRPTLSVNYRPDLSKQYYSTVQIDTNGNTNRFSQFVGNVYGGYGEGRFGGMNFGIDNNLEMKVRRKKPKDGDTTTTASEEDPKVRLIDGLSITSAYNFFADSMKLSPFNLSFRTTLFEKINITAGGLLDPYEVNAIGQRINKLYWKSSDFKIGRLANANVSMSTSFQSKPKDPEKEKKKQEYQRQQINDPLLAAEQQRLLEYMRQNPAEFVDFNIPWSININYSLTYTNQFNTQTAKFDNIFTNNASFTGSFNLTPKWNFSVNGYYNISNTKLETFSMAISRDLHCWQMAINVTPLGPFRFFNFTISPKSSLLQDLKVNRTRTFQN</sequence>
<evidence type="ECO:0000256" key="1">
    <source>
        <dbReference type="SAM" id="MobiDB-lite"/>
    </source>
</evidence>
<dbReference type="Proteomes" id="UP001597511">
    <property type="component" value="Unassembled WGS sequence"/>
</dbReference>
<evidence type="ECO:0000313" key="4">
    <source>
        <dbReference type="Proteomes" id="UP001597511"/>
    </source>
</evidence>
<dbReference type="EMBL" id="JBHUOZ010000003">
    <property type="protein sequence ID" value="MFD2920893.1"/>
    <property type="molecule type" value="Genomic_DNA"/>
</dbReference>
<organism evidence="3 4">
    <name type="scientific">Terrimonas rubra</name>
    <dbReference type="NCBI Taxonomy" id="1035890"/>
    <lineage>
        <taxon>Bacteria</taxon>
        <taxon>Pseudomonadati</taxon>
        <taxon>Bacteroidota</taxon>
        <taxon>Chitinophagia</taxon>
        <taxon>Chitinophagales</taxon>
        <taxon>Chitinophagaceae</taxon>
        <taxon>Terrimonas</taxon>
    </lineage>
</organism>
<feature type="domain" description="LPS-assembly protein LptD central" evidence="2">
    <location>
        <begin position="244"/>
        <end position="726"/>
    </location>
</feature>
<protein>
    <submittedName>
        <fullName evidence="3">LPS assembly protein LptD</fullName>
    </submittedName>
</protein>
<dbReference type="RefSeq" id="WP_386100133.1">
    <property type="nucleotide sequence ID" value="NZ_JBHUOZ010000003.1"/>
</dbReference>
<feature type="region of interest" description="Disordered" evidence="1">
    <location>
        <begin position="758"/>
        <end position="782"/>
    </location>
</feature>
<accession>A0ABW6A6E1</accession>
<proteinExistence type="predicted"/>
<name>A0ABW6A6E1_9BACT</name>
<evidence type="ECO:0000313" key="3">
    <source>
        <dbReference type="EMBL" id="MFD2920893.1"/>
    </source>
</evidence>
<keyword evidence="4" id="KW-1185">Reference proteome</keyword>
<dbReference type="PANTHER" id="PTHR30189:SF1">
    <property type="entry name" value="LPS-ASSEMBLY PROTEIN LPTD"/>
    <property type="match status" value="1"/>
</dbReference>
<dbReference type="InterPro" id="IPR045659">
    <property type="entry name" value="LptD_2"/>
</dbReference>
<reference evidence="4" key="1">
    <citation type="journal article" date="2019" name="Int. J. Syst. Evol. Microbiol.">
        <title>The Global Catalogue of Microorganisms (GCM) 10K type strain sequencing project: providing services to taxonomists for standard genome sequencing and annotation.</title>
        <authorList>
            <consortium name="The Broad Institute Genomics Platform"/>
            <consortium name="The Broad Institute Genome Sequencing Center for Infectious Disease"/>
            <person name="Wu L."/>
            <person name="Ma J."/>
        </authorList>
    </citation>
    <scope>NUCLEOTIDE SEQUENCE [LARGE SCALE GENOMIC DNA]</scope>
    <source>
        <strain evidence="4">KCTC 23299</strain>
    </source>
</reference>
<evidence type="ECO:0000259" key="2">
    <source>
        <dbReference type="Pfam" id="PF19838"/>
    </source>
</evidence>
<dbReference type="Pfam" id="PF19838">
    <property type="entry name" value="LptD_2"/>
    <property type="match status" value="1"/>
</dbReference>
<gene>
    <name evidence="3" type="ORF">ACFS6H_14310</name>
</gene>
<dbReference type="InterPro" id="IPR050218">
    <property type="entry name" value="LptD"/>
</dbReference>